<proteinExistence type="predicted"/>
<feature type="domain" description="DUF5016" evidence="1">
    <location>
        <begin position="10"/>
        <end position="111"/>
    </location>
</feature>
<organism evidence="2">
    <name type="scientific">bioreactor metagenome</name>
    <dbReference type="NCBI Taxonomy" id="1076179"/>
    <lineage>
        <taxon>unclassified sequences</taxon>
        <taxon>metagenomes</taxon>
        <taxon>ecological metagenomes</taxon>
    </lineage>
</organism>
<dbReference type="Pfam" id="PF16408">
    <property type="entry name" value="DUF5016"/>
    <property type="match status" value="1"/>
</dbReference>
<accession>A0A644VNE3</accession>
<evidence type="ECO:0000313" key="2">
    <source>
        <dbReference type="EMBL" id="MPL92710.1"/>
    </source>
</evidence>
<sequence>MKNIFNKSILGLLAVLLLVSCRQEELRVRFPASMPVFDSISVAESAIVYGDSISLSLGVSDPLTPLSTLEIKVVVNDEIIASESIRTKGYSAAYTQRYGVPFVAHMPDGAEVEVHVSSINIEGTKKDTVIFNTVASRPPIPTIFMVTNTSTVELKLVDAGNYIYEATGLTFGNEISFRLVTKVDRFKKPDWKNAENIAFGWVNNGLGLVYPVIEGTSVKSITGEMITLSDPTLVGFNKVTLDLYNFTVKGDGDKLVPATSMDVSTFGTVELSSTNNLNVTTKENWKKGQMYLGKGTVMTFSGITDLSNSLTPDFFDVKTATTAEFLGETGIYTVYYLPRLNYLWVEQPTAVYPDALWLCGVGFGPHKTPHEKSSSWNWNTPLEYKYCRKVADGVYEAVFYAEHVIDAVPTAESWRLTFSAKFFHQRNWGGEEDARTYTMPNSLLFAPTDSDTGNFVGTADFAAVPGVYRFTINTKTKTTSFVKIN</sequence>
<reference evidence="2" key="1">
    <citation type="submission" date="2019-08" db="EMBL/GenBank/DDBJ databases">
        <authorList>
            <person name="Kucharzyk K."/>
            <person name="Murdoch R.W."/>
            <person name="Higgins S."/>
            <person name="Loffler F."/>
        </authorList>
    </citation>
    <scope>NUCLEOTIDE SEQUENCE</scope>
</reference>
<dbReference type="EMBL" id="VSSQ01000367">
    <property type="protein sequence ID" value="MPL92710.1"/>
    <property type="molecule type" value="Genomic_DNA"/>
</dbReference>
<protein>
    <recommendedName>
        <fullName evidence="1">DUF5016 domain-containing protein</fullName>
    </recommendedName>
</protein>
<comment type="caution">
    <text evidence="2">The sequence shown here is derived from an EMBL/GenBank/DDBJ whole genome shotgun (WGS) entry which is preliminary data.</text>
</comment>
<dbReference type="InterPro" id="IPR032184">
    <property type="entry name" value="DUF5016"/>
</dbReference>
<gene>
    <name evidence="2" type="ORF">SDC9_38823</name>
</gene>
<evidence type="ECO:0000259" key="1">
    <source>
        <dbReference type="Pfam" id="PF16408"/>
    </source>
</evidence>
<dbReference type="AlphaFoldDB" id="A0A644VNE3"/>
<name>A0A644VNE3_9ZZZZ</name>
<dbReference type="PROSITE" id="PS51257">
    <property type="entry name" value="PROKAR_LIPOPROTEIN"/>
    <property type="match status" value="1"/>
</dbReference>